<accession>A0A2W4UCJ6</accession>
<dbReference type="InterPro" id="IPR027417">
    <property type="entry name" value="P-loop_NTPase"/>
</dbReference>
<proteinExistence type="predicted"/>
<dbReference type="EMBL" id="QBMC01000076">
    <property type="protein sequence ID" value="PZO16770.1"/>
    <property type="molecule type" value="Genomic_DNA"/>
</dbReference>
<keyword evidence="3" id="KW-0067">ATP-binding</keyword>
<evidence type="ECO:0000256" key="3">
    <source>
        <dbReference type="ARBA" id="ARBA00022840"/>
    </source>
</evidence>
<organism evidence="5 6">
    <name type="scientific">Leptolyngbya foveolarum</name>
    <dbReference type="NCBI Taxonomy" id="47253"/>
    <lineage>
        <taxon>Bacteria</taxon>
        <taxon>Bacillati</taxon>
        <taxon>Cyanobacteriota</taxon>
        <taxon>Cyanophyceae</taxon>
        <taxon>Leptolyngbyales</taxon>
        <taxon>Leptolyngbyaceae</taxon>
        <taxon>Leptolyngbya group</taxon>
        <taxon>Leptolyngbya</taxon>
    </lineage>
</organism>
<dbReference type="InterPro" id="IPR003593">
    <property type="entry name" value="AAA+_ATPase"/>
</dbReference>
<dbReference type="SUPFAM" id="SSF52540">
    <property type="entry name" value="P-loop containing nucleoside triphosphate hydrolases"/>
    <property type="match status" value="1"/>
</dbReference>
<protein>
    <submittedName>
        <fullName evidence="5">Cobalt ABC transporter</fullName>
    </submittedName>
</protein>
<keyword evidence="1" id="KW-0813">Transport</keyword>
<dbReference type="PROSITE" id="PS50893">
    <property type="entry name" value="ABC_TRANSPORTER_2"/>
    <property type="match status" value="1"/>
</dbReference>
<gene>
    <name evidence="5" type="ORF">DCF25_12085</name>
</gene>
<dbReference type="SMART" id="SM00382">
    <property type="entry name" value="AAA"/>
    <property type="match status" value="1"/>
</dbReference>
<evidence type="ECO:0000259" key="4">
    <source>
        <dbReference type="PROSITE" id="PS50893"/>
    </source>
</evidence>
<dbReference type="Proteomes" id="UP000249354">
    <property type="component" value="Unassembled WGS sequence"/>
</dbReference>
<evidence type="ECO:0000256" key="2">
    <source>
        <dbReference type="ARBA" id="ARBA00022741"/>
    </source>
</evidence>
<dbReference type="GO" id="GO:0005524">
    <property type="term" value="F:ATP binding"/>
    <property type="evidence" value="ECO:0007669"/>
    <property type="project" value="UniProtKB-KW"/>
</dbReference>
<evidence type="ECO:0000256" key="1">
    <source>
        <dbReference type="ARBA" id="ARBA00022448"/>
    </source>
</evidence>
<dbReference type="Pfam" id="PF00005">
    <property type="entry name" value="ABC_tran"/>
    <property type="match status" value="1"/>
</dbReference>
<comment type="caution">
    <text evidence="5">The sequence shown here is derived from an EMBL/GenBank/DDBJ whole genome shotgun (WGS) entry which is preliminary data.</text>
</comment>
<dbReference type="InterPro" id="IPR015856">
    <property type="entry name" value="ABC_transpr_CbiO/EcfA_su"/>
</dbReference>
<keyword evidence="2" id="KW-0547">Nucleotide-binding</keyword>
<reference evidence="5 6" key="2">
    <citation type="submission" date="2018-06" db="EMBL/GenBank/DDBJ databases">
        <title>Metagenomic assembly of (sub)arctic Cyanobacteria and their associated microbiome from non-axenic cultures.</title>
        <authorList>
            <person name="Baurain D."/>
        </authorList>
    </citation>
    <scope>NUCLEOTIDE SEQUENCE [LARGE SCALE GENOMIC DNA]</scope>
    <source>
        <strain evidence="5">ULC129bin1</strain>
    </source>
</reference>
<dbReference type="GO" id="GO:0022857">
    <property type="term" value="F:transmembrane transporter activity"/>
    <property type="evidence" value="ECO:0007669"/>
    <property type="project" value="TreeGrafter"/>
</dbReference>
<sequence>MTILEFEQVTMLASAGIVEILKEVSLTVEPGDFIALVGPSGSGKTSLLRLMNRLSEASSGRILFEGKDIRTLSAVSLRHSVALVNQESRLLGMNVRETLGYPLRLRGVEESAIATRITTWAERLNIPPDWMERTAVNLSMGQRQRVAIARALITEPKLLLLDEPTSSQDVGYSEFLLSFLATQTAQKKLTVVMSNHQIELLDRHVTRLWHLEEGRLVTDIPTSQVNWTRLRQRLIEAEKQAQEEWS</sequence>
<dbReference type="GO" id="GO:0005886">
    <property type="term" value="C:plasma membrane"/>
    <property type="evidence" value="ECO:0007669"/>
    <property type="project" value="TreeGrafter"/>
</dbReference>
<reference evidence="6" key="1">
    <citation type="submission" date="2018-04" db="EMBL/GenBank/DDBJ databases">
        <authorList>
            <person name="Cornet L."/>
        </authorList>
    </citation>
    <scope>NUCLEOTIDE SEQUENCE [LARGE SCALE GENOMIC DNA]</scope>
</reference>
<dbReference type="Gene3D" id="3.40.50.300">
    <property type="entry name" value="P-loop containing nucleotide triphosphate hydrolases"/>
    <property type="match status" value="1"/>
</dbReference>
<dbReference type="AlphaFoldDB" id="A0A2W4UCJ6"/>
<dbReference type="InterPro" id="IPR015854">
    <property type="entry name" value="ABC_transpr_LolD-like"/>
</dbReference>
<evidence type="ECO:0000313" key="6">
    <source>
        <dbReference type="Proteomes" id="UP000249354"/>
    </source>
</evidence>
<name>A0A2W4UCJ6_9CYAN</name>
<dbReference type="GO" id="GO:0016887">
    <property type="term" value="F:ATP hydrolysis activity"/>
    <property type="evidence" value="ECO:0007669"/>
    <property type="project" value="InterPro"/>
</dbReference>
<dbReference type="InterPro" id="IPR003439">
    <property type="entry name" value="ABC_transporter-like_ATP-bd"/>
</dbReference>
<dbReference type="CDD" id="cd03225">
    <property type="entry name" value="ABC_cobalt_CbiO_domain1"/>
    <property type="match status" value="1"/>
</dbReference>
<feature type="domain" description="ABC transporter" evidence="4">
    <location>
        <begin position="4"/>
        <end position="238"/>
    </location>
</feature>
<dbReference type="PANTHER" id="PTHR24220">
    <property type="entry name" value="IMPORT ATP-BINDING PROTEIN"/>
    <property type="match status" value="1"/>
</dbReference>
<evidence type="ECO:0000313" key="5">
    <source>
        <dbReference type="EMBL" id="PZO16770.1"/>
    </source>
</evidence>